<keyword evidence="5" id="KW-1185">Reference proteome</keyword>
<dbReference type="InterPro" id="IPR000719">
    <property type="entry name" value="Prot_kinase_dom"/>
</dbReference>
<dbReference type="CDD" id="cd05121">
    <property type="entry name" value="ABC1_ADCK3-like"/>
    <property type="match status" value="1"/>
</dbReference>
<dbReference type="GO" id="GO:0004672">
    <property type="term" value="F:protein kinase activity"/>
    <property type="evidence" value="ECO:0007669"/>
    <property type="project" value="InterPro"/>
</dbReference>
<name>A0A5J4Z7C1_PORPP</name>
<dbReference type="GO" id="GO:0005524">
    <property type="term" value="F:ATP binding"/>
    <property type="evidence" value="ECO:0007669"/>
    <property type="project" value="InterPro"/>
</dbReference>
<gene>
    <name evidence="4" type="ORF">FVE85_7181</name>
</gene>
<dbReference type="Proteomes" id="UP000324585">
    <property type="component" value="Unassembled WGS sequence"/>
</dbReference>
<comment type="similarity">
    <text evidence="1">Belongs to the protein kinase superfamily. ADCK protein kinase family.</text>
</comment>
<evidence type="ECO:0000259" key="3">
    <source>
        <dbReference type="PROSITE" id="PS50011"/>
    </source>
</evidence>
<dbReference type="EMBL" id="VRMN01000001">
    <property type="protein sequence ID" value="KAA8499596.1"/>
    <property type="molecule type" value="Genomic_DNA"/>
</dbReference>
<evidence type="ECO:0000313" key="4">
    <source>
        <dbReference type="EMBL" id="KAA8499596.1"/>
    </source>
</evidence>
<evidence type="ECO:0000256" key="2">
    <source>
        <dbReference type="SAM" id="MobiDB-lite"/>
    </source>
</evidence>
<dbReference type="OMA" id="WYNIYSE"/>
<organism evidence="4 5">
    <name type="scientific">Porphyridium purpureum</name>
    <name type="common">Red alga</name>
    <name type="synonym">Porphyridium cruentum</name>
    <dbReference type="NCBI Taxonomy" id="35688"/>
    <lineage>
        <taxon>Eukaryota</taxon>
        <taxon>Rhodophyta</taxon>
        <taxon>Bangiophyceae</taxon>
        <taxon>Porphyridiales</taxon>
        <taxon>Porphyridiaceae</taxon>
        <taxon>Porphyridium</taxon>
    </lineage>
</organism>
<dbReference type="AlphaFoldDB" id="A0A5J4Z7C1"/>
<dbReference type="PANTHER" id="PTHR10566">
    <property type="entry name" value="CHAPERONE-ACTIVITY OF BC1 COMPLEX CABC1 -RELATED"/>
    <property type="match status" value="1"/>
</dbReference>
<dbReference type="Gene3D" id="3.30.200.20">
    <property type="entry name" value="Phosphorylase Kinase, domain 1"/>
    <property type="match status" value="1"/>
</dbReference>
<dbReference type="Gene3D" id="1.10.510.10">
    <property type="entry name" value="Transferase(Phosphotransferase) domain 1"/>
    <property type="match status" value="1"/>
</dbReference>
<dbReference type="PROSITE" id="PS50011">
    <property type="entry name" value="PROTEIN_KINASE_DOM"/>
    <property type="match status" value="1"/>
</dbReference>
<dbReference type="InterPro" id="IPR011009">
    <property type="entry name" value="Kinase-like_dom_sf"/>
</dbReference>
<dbReference type="PANTHER" id="PTHR10566:SF113">
    <property type="entry name" value="PROTEIN ACTIVITY OF BC1 COMPLEX KINASE 7, CHLOROPLASTIC"/>
    <property type="match status" value="1"/>
</dbReference>
<dbReference type="InterPro" id="IPR004147">
    <property type="entry name" value="ABC1_dom"/>
</dbReference>
<feature type="region of interest" description="Disordered" evidence="2">
    <location>
        <begin position="17"/>
        <end position="40"/>
    </location>
</feature>
<feature type="domain" description="Protein kinase" evidence="3">
    <location>
        <begin position="233"/>
        <end position="578"/>
    </location>
</feature>
<feature type="compositionally biased region" description="Polar residues" evidence="2">
    <location>
        <begin position="17"/>
        <end position="32"/>
    </location>
</feature>
<dbReference type="Pfam" id="PF03109">
    <property type="entry name" value="ABC1"/>
    <property type="match status" value="1"/>
</dbReference>
<sequence>MSPAFVSGLFDVAAVSAQGSSPSRHGQRSQSLRRAGSVAAATRSSFRRRLSHGRALKMVVSNGVRTELEEDVDTEWLEMTRRAAEVAEQRAKAARRTTIKEGMDDEDMGLPLDYDVNAIATYWDARPLQVQQRVLQVLSQAAPFAAKYMFLNQFMKDRVNRAEFARDLRNLLTSLGPAFIKLGQGLSVRPDLIGPEVMEELQELCDNVPCFDNQLARDIIREELGADADDLFEGLGNPIAAASLGQVYKCKIRATGKTIALKVQRPDLTRKVSLDLYLLRKMAGFVTTGQNDFTANRTDFVSLADNWASGTYKELDYINEGRNAVCFAEFVKDQDDVVVPDVCFEYTGRKVLAMEWLDGVKLADAPPEDIRRLVGKGVNCFLNQLLEYGLFHADPHGGNLMCTKDGKLCILDFGLMSVIQKREMNAMVASIIHLANRDYPRVVDDFIELAFLPPDVDRAAVTPVLGAVLDQALQGGGAKNVNFQSLSKELSQITFSFPFSIPPYFALLIRALSVLEGIALKADPEFKLIMEAYPYIAQRVLTDKSATIREVLQDILYRDGVFSPARLQTLVESAQGFLGEGEAFVDFDTPSNNMTAQETLEFLFSSEGEFLRDIISEEVANGIDVVVRSIVQQTSEQLERAIPAPLRSLPLVPRLPVVAPLSAADERYLQNLRDLLRFLSQNGVATETKTQDRGLARVTGVERAIGLNAQPLFALLGTSNSMAMEVLTLSRSMPDLFPKIQRMGLQVMGILSERGVRRVFDLILAPGSVVSSSAPFALRRRGRRFHQ</sequence>
<reference evidence="5" key="1">
    <citation type="journal article" date="2019" name="Nat. Commun.">
        <title>Expansion of phycobilisome linker gene families in mesophilic red algae.</title>
        <authorList>
            <person name="Lee J."/>
            <person name="Kim D."/>
            <person name="Bhattacharya D."/>
            <person name="Yoon H.S."/>
        </authorList>
    </citation>
    <scope>NUCLEOTIDE SEQUENCE [LARGE SCALE GENOMIC DNA]</scope>
    <source>
        <strain evidence="5">CCMP 1328</strain>
    </source>
</reference>
<evidence type="ECO:0000256" key="1">
    <source>
        <dbReference type="ARBA" id="ARBA00009670"/>
    </source>
</evidence>
<protein>
    <recommendedName>
        <fullName evidence="3">Protein kinase domain-containing protein</fullName>
    </recommendedName>
</protein>
<proteinExistence type="inferred from homology"/>
<comment type="caution">
    <text evidence="4">The sequence shown here is derived from an EMBL/GenBank/DDBJ whole genome shotgun (WGS) entry which is preliminary data.</text>
</comment>
<dbReference type="SUPFAM" id="SSF56112">
    <property type="entry name" value="Protein kinase-like (PK-like)"/>
    <property type="match status" value="1"/>
</dbReference>
<dbReference type="InterPro" id="IPR050154">
    <property type="entry name" value="UbiB_kinase"/>
</dbReference>
<dbReference type="OrthoDB" id="427480at2759"/>
<evidence type="ECO:0000313" key="5">
    <source>
        <dbReference type="Proteomes" id="UP000324585"/>
    </source>
</evidence>
<accession>A0A5J4Z7C1</accession>